<dbReference type="InterPro" id="IPR036590">
    <property type="entry name" value="SRAP-like"/>
</dbReference>
<keyword evidence="7" id="KW-0456">Lyase</keyword>
<dbReference type="SUPFAM" id="SSF143081">
    <property type="entry name" value="BB1717-like"/>
    <property type="match status" value="1"/>
</dbReference>
<gene>
    <name evidence="10" type="ORF">HZZ10_15335</name>
</gene>
<dbReference type="RefSeq" id="WP_179914159.1">
    <property type="nucleotide sequence ID" value="NZ_JACBYE010000047.1"/>
</dbReference>
<dbReference type="PANTHER" id="PTHR13604:SF0">
    <property type="entry name" value="ABASIC SITE PROCESSING PROTEIN HMCES"/>
    <property type="match status" value="1"/>
</dbReference>
<dbReference type="AlphaFoldDB" id="A0A853EWH1"/>
<dbReference type="GO" id="GO:0106300">
    <property type="term" value="P:protein-DNA covalent cross-linking repair"/>
    <property type="evidence" value="ECO:0007669"/>
    <property type="project" value="InterPro"/>
</dbReference>
<dbReference type="GO" id="GO:0006508">
    <property type="term" value="P:proteolysis"/>
    <property type="evidence" value="ECO:0007669"/>
    <property type="project" value="UniProtKB-KW"/>
</dbReference>
<accession>A0A853EWH1</accession>
<keyword evidence="6" id="KW-0238">DNA-binding</keyword>
<dbReference type="EMBL" id="JACBYE010000047">
    <property type="protein sequence ID" value="NYS94889.1"/>
    <property type="molecule type" value="Genomic_DNA"/>
</dbReference>
<evidence type="ECO:0000313" key="10">
    <source>
        <dbReference type="EMBL" id="NYS94889.1"/>
    </source>
</evidence>
<evidence type="ECO:0000256" key="1">
    <source>
        <dbReference type="ARBA" id="ARBA00008136"/>
    </source>
</evidence>
<comment type="caution">
    <text evidence="10">The sequence shown here is derived from an EMBL/GenBank/DDBJ whole genome shotgun (WGS) entry which is preliminary data.</text>
</comment>
<reference evidence="10 11" key="1">
    <citation type="submission" date="2020-07" db="EMBL/GenBank/DDBJ databases">
        <title>MOT database genomes.</title>
        <authorList>
            <person name="Joseph S."/>
            <person name="Aduse-Opoku J."/>
            <person name="Hashim A."/>
            <person name="Wade W."/>
            <person name="Curtis M."/>
        </authorList>
    </citation>
    <scope>NUCLEOTIDE SEQUENCE [LARGE SCALE GENOMIC DNA]</scope>
    <source>
        <strain evidence="10 11">DSM 100099</strain>
    </source>
</reference>
<keyword evidence="11" id="KW-1185">Reference proteome</keyword>
<proteinExistence type="inferred from homology"/>
<sequence>MCGRYASFRQAQDLADAFAVHGVIQGVLLGEPITTLPPSWNVAPTDDVRIVVDRARESSVPGSPRKSVERSLRLARWGLVPSWSSDPRSGAKMINARSESVAEKPAFREALVSRRCLVPADGYYEWLPTGPTGPTARGAGRAPKQPVYIHPADGAVLAFAGLYEFWRDPTRSPDDPDRWLTTTTIVTAAATGGLAEIHERRPVALRPEHWDAWLDPVAGVDVALDVLGTAPPAMAHHRVSTAVNRVAAHGPELLAPVAAGASGPRSAGGAGGGTPTDAWDTVPDALF</sequence>
<evidence type="ECO:0000256" key="4">
    <source>
        <dbReference type="ARBA" id="ARBA00022801"/>
    </source>
</evidence>
<comment type="similarity">
    <text evidence="1 8">Belongs to the SOS response-associated peptidase family.</text>
</comment>
<evidence type="ECO:0000256" key="5">
    <source>
        <dbReference type="ARBA" id="ARBA00023124"/>
    </source>
</evidence>
<keyword evidence="2 8" id="KW-0645">Protease</keyword>
<keyword evidence="3" id="KW-0227">DNA damage</keyword>
<evidence type="ECO:0000256" key="7">
    <source>
        <dbReference type="ARBA" id="ARBA00023239"/>
    </source>
</evidence>
<keyword evidence="4 8" id="KW-0378">Hydrolase</keyword>
<dbReference type="Proteomes" id="UP000561011">
    <property type="component" value="Unassembled WGS sequence"/>
</dbReference>
<evidence type="ECO:0000256" key="3">
    <source>
        <dbReference type="ARBA" id="ARBA00022763"/>
    </source>
</evidence>
<evidence type="ECO:0000256" key="6">
    <source>
        <dbReference type="ARBA" id="ARBA00023125"/>
    </source>
</evidence>
<feature type="region of interest" description="Disordered" evidence="9">
    <location>
        <begin position="257"/>
        <end position="287"/>
    </location>
</feature>
<dbReference type="EC" id="3.4.-.-" evidence="8"/>
<evidence type="ECO:0000313" key="11">
    <source>
        <dbReference type="Proteomes" id="UP000561011"/>
    </source>
</evidence>
<evidence type="ECO:0000256" key="2">
    <source>
        <dbReference type="ARBA" id="ARBA00022670"/>
    </source>
</evidence>
<protein>
    <recommendedName>
        <fullName evidence="8">Abasic site processing protein</fullName>
        <ecNumber evidence="8">3.4.-.-</ecNumber>
    </recommendedName>
</protein>
<dbReference type="GO" id="GO:0003697">
    <property type="term" value="F:single-stranded DNA binding"/>
    <property type="evidence" value="ECO:0007669"/>
    <property type="project" value="InterPro"/>
</dbReference>
<dbReference type="Gene3D" id="3.90.1680.10">
    <property type="entry name" value="SOS response associated peptidase-like"/>
    <property type="match status" value="1"/>
</dbReference>
<organism evidence="10 11">
    <name type="scientific">Sanguibacter inulinus</name>
    <dbReference type="NCBI Taxonomy" id="60922"/>
    <lineage>
        <taxon>Bacteria</taxon>
        <taxon>Bacillati</taxon>
        <taxon>Actinomycetota</taxon>
        <taxon>Actinomycetes</taxon>
        <taxon>Micrococcales</taxon>
        <taxon>Sanguibacteraceae</taxon>
        <taxon>Sanguibacter</taxon>
    </lineage>
</organism>
<evidence type="ECO:0000256" key="9">
    <source>
        <dbReference type="SAM" id="MobiDB-lite"/>
    </source>
</evidence>
<dbReference type="GO" id="GO:0008233">
    <property type="term" value="F:peptidase activity"/>
    <property type="evidence" value="ECO:0007669"/>
    <property type="project" value="UniProtKB-KW"/>
</dbReference>
<dbReference type="PANTHER" id="PTHR13604">
    <property type="entry name" value="DC12-RELATED"/>
    <property type="match status" value="1"/>
</dbReference>
<dbReference type="InterPro" id="IPR003738">
    <property type="entry name" value="SRAP"/>
</dbReference>
<keyword evidence="5" id="KW-0190">Covalent protein-DNA linkage</keyword>
<evidence type="ECO:0000256" key="8">
    <source>
        <dbReference type="RuleBase" id="RU364100"/>
    </source>
</evidence>
<name>A0A853EWH1_9MICO</name>
<dbReference type="Pfam" id="PF02586">
    <property type="entry name" value="SRAP"/>
    <property type="match status" value="1"/>
</dbReference>
<dbReference type="GO" id="GO:0016829">
    <property type="term" value="F:lyase activity"/>
    <property type="evidence" value="ECO:0007669"/>
    <property type="project" value="UniProtKB-KW"/>
</dbReference>